<keyword evidence="2" id="KW-1185">Reference proteome</keyword>
<evidence type="ECO:0000313" key="1">
    <source>
        <dbReference type="EMBL" id="RNA00566.1"/>
    </source>
</evidence>
<accession>A0A3M7PN76</accession>
<organism evidence="1 2">
    <name type="scientific">Brachionus plicatilis</name>
    <name type="common">Marine rotifer</name>
    <name type="synonym">Brachionus muelleri</name>
    <dbReference type="NCBI Taxonomy" id="10195"/>
    <lineage>
        <taxon>Eukaryota</taxon>
        <taxon>Metazoa</taxon>
        <taxon>Spiralia</taxon>
        <taxon>Gnathifera</taxon>
        <taxon>Rotifera</taxon>
        <taxon>Eurotatoria</taxon>
        <taxon>Monogononta</taxon>
        <taxon>Pseudotrocha</taxon>
        <taxon>Ploima</taxon>
        <taxon>Brachionidae</taxon>
        <taxon>Brachionus</taxon>
    </lineage>
</organism>
<proteinExistence type="predicted"/>
<protein>
    <submittedName>
        <fullName evidence="1">Uncharacterized protein</fullName>
    </submittedName>
</protein>
<reference evidence="1 2" key="1">
    <citation type="journal article" date="2018" name="Sci. Rep.">
        <title>Genomic signatures of local adaptation to the degree of environmental predictability in rotifers.</title>
        <authorList>
            <person name="Franch-Gras L."/>
            <person name="Hahn C."/>
            <person name="Garcia-Roger E.M."/>
            <person name="Carmona M.J."/>
            <person name="Serra M."/>
            <person name="Gomez A."/>
        </authorList>
    </citation>
    <scope>NUCLEOTIDE SEQUENCE [LARGE SCALE GENOMIC DNA]</scope>
    <source>
        <strain evidence="1">HYR1</strain>
    </source>
</reference>
<name>A0A3M7PN76_BRAPC</name>
<dbReference type="AlphaFoldDB" id="A0A3M7PN76"/>
<dbReference type="EMBL" id="REGN01009693">
    <property type="protein sequence ID" value="RNA00566.1"/>
    <property type="molecule type" value="Genomic_DNA"/>
</dbReference>
<comment type="caution">
    <text evidence="1">The sequence shown here is derived from an EMBL/GenBank/DDBJ whole genome shotgun (WGS) entry which is preliminary data.</text>
</comment>
<evidence type="ECO:0000313" key="2">
    <source>
        <dbReference type="Proteomes" id="UP000276133"/>
    </source>
</evidence>
<sequence>MWDWPIFSVVSRLLNRLLIIDCQHYQFCDQFVLTIKLNYLKDKIINFLLKKTYTKILTVVKKLVVIPNK</sequence>
<gene>
    <name evidence="1" type="ORF">BpHYR1_009150</name>
</gene>
<dbReference type="Proteomes" id="UP000276133">
    <property type="component" value="Unassembled WGS sequence"/>
</dbReference>